<dbReference type="EMBL" id="JASNJE010000037">
    <property type="protein sequence ID" value="MDK3075414.1"/>
    <property type="molecule type" value="Genomic_DNA"/>
</dbReference>
<dbReference type="Proteomes" id="UP001227126">
    <property type="component" value="Unassembled WGS sequence"/>
</dbReference>
<evidence type="ECO:0000313" key="3">
    <source>
        <dbReference type="Proteomes" id="UP001227126"/>
    </source>
</evidence>
<gene>
    <name evidence="2" type="ORF">QO034_20250</name>
</gene>
<proteinExistence type="predicted"/>
<comment type="caution">
    <text evidence="2">The sequence shown here is derived from an EMBL/GenBank/DDBJ whole genome shotgun (WGS) entry which is preliminary data.</text>
</comment>
<feature type="signal peptide" evidence="1">
    <location>
        <begin position="1"/>
        <end position="24"/>
    </location>
</feature>
<dbReference type="RefSeq" id="WP_284487340.1">
    <property type="nucleotide sequence ID" value="NZ_JASNJE010000037.1"/>
</dbReference>
<feature type="chain" id="PRO_5046312849" description="YARHG domain-containing protein" evidence="1">
    <location>
        <begin position="25"/>
        <end position="133"/>
    </location>
</feature>
<sequence length="133" mass="14485">MIRRIDIALGLLLTAAANPGFTQALDNGQSFGSMAQPDVQAADCVAPRPPRELAKTAYIRNGYRAILRILAARHWQETGECTCVIQEITWDEVVNQGAKFIASDDPLRPFDTSDLRITADALEAERAAACESP</sequence>
<accession>A0ABT7FJV6</accession>
<name>A0ABT7FJV6_9RHOB</name>
<protein>
    <recommendedName>
        <fullName evidence="4">YARHG domain-containing protein</fullName>
    </recommendedName>
</protein>
<evidence type="ECO:0000313" key="2">
    <source>
        <dbReference type="EMBL" id="MDK3075414.1"/>
    </source>
</evidence>
<evidence type="ECO:0000256" key="1">
    <source>
        <dbReference type="SAM" id="SignalP"/>
    </source>
</evidence>
<keyword evidence="3" id="KW-1185">Reference proteome</keyword>
<organism evidence="2 3">
    <name type="scientific">Sedimentitalea xiamensis</name>
    <dbReference type="NCBI Taxonomy" id="3050037"/>
    <lineage>
        <taxon>Bacteria</taxon>
        <taxon>Pseudomonadati</taxon>
        <taxon>Pseudomonadota</taxon>
        <taxon>Alphaproteobacteria</taxon>
        <taxon>Rhodobacterales</taxon>
        <taxon>Paracoccaceae</taxon>
        <taxon>Sedimentitalea</taxon>
    </lineage>
</organism>
<evidence type="ECO:0008006" key="4">
    <source>
        <dbReference type="Google" id="ProtNLM"/>
    </source>
</evidence>
<keyword evidence="1" id="KW-0732">Signal</keyword>
<reference evidence="2 3" key="1">
    <citation type="submission" date="2023-05" db="EMBL/GenBank/DDBJ databases">
        <title>Sedimentitalea sp. nov. JM2-8.</title>
        <authorList>
            <person name="Huang J."/>
        </authorList>
    </citation>
    <scope>NUCLEOTIDE SEQUENCE [LARGE SCALE GENOMIC DNA]</scope>
    <source>
        <strain evidence="2 3">JM2-8</strain>
    </source>
</reference>